<dbReference type="RefSeq" id="WP_256401296.1">
    <property type="nucleotide sequence ID" value="NZ_JANHJR010000003.1"/>
</dbReference>
<dbReference type="CDD" id="cd06530">
    <property type="entry name" value="S26_SPase_I"/>
    <property type="match status" value="1"/>
</dbReference>
<feature type="transmembrane region" description="Helical" evidence="2">
    <location>
        <begin position="147"/>
        <end position="170"/>
    </location>
</feature>
<dbReference type="EMBL" id="JBHUDO010000003">
    <property type="protein sequence ID" value="MFD1646622.1"/>
    <property type="molecule type" value="Genomic_DNA"/>
</dbReference>
<gene>
    <name evidence="3" type="ORF">ACFSBL_13105</name>
</gene>
<evidence type="ECO:0000256" key="1">
    <source>
        <dbReference type="SAM" id="MobiDB-lite"/>
    </source>
</evidence>
<evidence type="ECO:0000313" key="3">
    <source>
        <dbReference type="EMBL" id="MFD1646622.1"/>
    </source>
</evidence>
<keyword evidence="2" id="KW-0472">Membrane</keyword>
<feature type="compositionally biased region" description="Basic and acidic residues" evidence="1">
    <location>
        <begin position="11"/>
        <end position="31"/>
    </location>
</feature>
<dbReference type="InterPro" id="IPR019533">
    <property type="entry name" value="Peptidase_S26"/>
</dbReference>
<dbReference type="AlphaFoldDB" id="A0ABD6DKR6"/>
<dbReference type="Proteomes" id="UP001597034">
    <property type="component" value="Unassembled WGS sequence"/>
</dbReference>
<evidence type="ECO:0000256" key="2">
    <source>
        <dbReference type="SAM" id="Phobius"/>
    </source>
</evidence>
<dbReference type="InterPro" id="IPR001733">
    <property type="entry name" value="Peptidase_S26B"/>
</dbReference>
<dbReference type="PANTHER" id="PTHR10806">
    <property type="entry name" value="SIGNAL PEPTIDASE COMPLEX CATALYTIC SUBUNIT SEC11"/>
    <property type="match status" value="1"/>
</dbReference>
<sequence>MTGPGSDDESDDHRDERTDPPRDTDRTRAGTDGEPDSDGGDPAGDDDTVDEATADRGWDNTSSGREEAADTDPSIPADSDTNGDGPVEARGPSEPGPERDREPTGEPDAPPIPGDDERREEFDGPIDWFLHTNDSLVVTVRDVGSSLLTVAFIGIVLFAVSGIWPPLVAVESGSMEPHMHKNDLVFIVEEGRFVGDSAQPGTGVVTHRAAQQNEGYWSFGDYGNVVVYQPDGSERRTPIIHRARFWVEAGENWVDSEAEGGTGKANPQYLSRSESANREFDCAEITACRPDHSGFITMGDNNEVYDQVGGQSNVVRPDWVHGKAKVRVPLLGWIRLQFAQLATTFGGVGPSSLGALRMQLGVVAAGVGTVVARRRAVL</sequence>
<keyword evidence="2" id="KW-0812">Transmembrane</keyword>
<proteinExistence type="predicted"/>
<reference evidence="3 4" key="1">
    <citation type="journal article" date="2019" name="Int. J. Syst. Evol. Microbiol.">
        <title>The Global Catalogue of Microorganisms (GCM) 10K type strain sequencing project: providing services to taxonomists for standard genome sequencing and annotation.</title>
        <authorList>
            <consortium name="The Broad Institute Genomics Platform"/>
            <consortium name="The Broad Institute Genome Sequencing Center for Infectious Disease"/>
            <person name="Wu L."/>
            <person name="Ma J."/>
        </authorList>
    </citation>
    <scope>NUCLEOTIDE SEQUENCE [LARGE SCALE GENOMIC DNA]</scope>
    <source>
        <strain evidence="3 4">CGMCC 1.10390</strain>
    </source>
</reference>
<feature type="region of interest" description="Disordered" evidence="1">
    <location>
        <begin position="1"/>
        <end position="121"/>
    </location>
</feature>
<keyword evidence="4" id="KW-1185">Reference proteome</keyword>
<protein>
    <submittedName>
        <fullName evidence="3">S26 family signal peptidase</fullName>
    </submittedName>
</protein>
<comment type="caution">
    <text evidence="3">The sequence shown here is derived from an EMBL/GenBank/DDBJ whole genome shotgun (WGS) entry which is preliminary data.</text>
</comment>
<feature type="compositionally biased region" description="Acidic residues" evidence="1">
    <location>
        <begin position="33"/>
        <end position="52"/>
    </location>
</feature>
<dbReference type="PANTHER" id="PTHR10806:SF6">
    <property type="entry name" value="SIGNAL PEPTIDASE COMPLEX CATALYTIC SUBUNIT SEC11"/>
    <property type="match status" value="1"/>
</dbReference>
<feature type="compositionally biased region" description="Basic and acidic residues" evidence="1">
    <location>
        <begin position="53"/>
        <end position="68"/>
    </location>
</feature>
<accession>A0ABD6DKR6</accession>
<feature type="compositionally biased region" description="Acidic residues" evidence="1">
    <location>
        <begin position="1"/>
        <end position="10"/>
    </location>
</feature>
<keyword evidence="2" id="KW-1133">Transmembrane helix</keyword>
<name>A0ABD6DKR6_9EURY</name>
<organism evidence="3 4">
    <name type="scientific">Haloarchaeobius litoreus</name>
    <dbReference type="NCBI Taxonomy" id="755306"/>
    <lineage>
        <taxon>Archaea</taxon>
        <taxon>Methanobacteriati</taxon>
        <taxon>Methanobacteriota</taxon>
        <taxon>Stenosarchaea group</taxon>
        <taxon>Halobacteria</taxon>
        <taxon>Halobacteriales</taxon>
        <taxon>Halorubellaceae</taxon>
        <taxon>Haloarchaeobius</taxon>
    </lineage>
</organism>
<evidence type="ECO:0000313" key="4">
    <source>
        <dbReference type="Proteomes" id="UP001597034"/>
    </source>
</evidence>